<dbReference type="AlphaFoldDB" id="I5C902"/>
<reference evidence="2 3" key="1">
    <citation type="submission" date="2012-05" db="EMBL/GenBank/DDBJ databases">
        <title>Genome sequence of Nitritalea halalkaliphila LW7.</title>
        <authorList>
            <person name="Jangir P.K."/>
            <person name="Singh A."/>
            <person name="Shivaji S."/>
            <person name="Sharma R."/>
        </authorList>
    </citation>
    <scope>NUCLEOTIDE SEQUENCE [LARGE SCALE GENOMIC DNA]</scope>
    <source>
        <strain evidence="2 3">LW7</strain>
    </source>
</reference>
<name>I5C902_9BACT</name>
<sequence>MDINPASIYRLIFVLLLALYGGVAQAGGDKKEKEKEASEKRRDKQEKVLDVQVLKMLGTIMLDGQLDEAEWQGAEMMGDFIQQMPNEGLPASQPTEVYVKYDEDFMYVGAVLYTGNQSGDYVITSLRRDFNFDENDAFAILLGPYDDGTNGFIFAVNPYNVQMEGLINNGERVSQVWDNKWYSAVTRYDDRWEVEMAIPFKTLRYSEGATYWKANFIRNDRKTFERSTWAPVPVNQRYTSLAFTGDLNWEQPLRKPGTNIAVIPYIAANTSRDFRTDQHYAGGMDAGFDAKIALSPSMNLDLTFNPDFSTVEVDQQQTNLNRFELFFPERRQFFLENEDLFGDFGFRQIRPFFSRRIGIATDSIGRSTNNRILYGARLNGNLGDNTRLGVMNMQTAEEEGIGFPGQNFTVASVQRKVFSRSNIGAIFVNRMNTTNPELDRSNPRPAFNRVAGLDYNLASKDNKWTGKFFYHQSFSPDQQGDARAHGSYLGYNTKNWTIHWNHEYVGEGFNAETGFVPRRGYWRLEPFVRYRVLHGQSSKIFQQTFQVMYDLYTDDDFGQKTDEKVSFVYRLYFKNTSSFQARVFNEYVYLFAPFDPTRTGGERLVTGSDFRFTRYGATYTSDRRALFNYSISAYNGGFFNGTRTYFNAFLNYRFQPYGNVSLAAEHNILRFPAPYNSADLWLIGPRVEMAFTDKVFLSTFVQYNNQIDNINVNTRFQWRFKPVSDLFIVYTDNYSPENMLVKNRALVLKLTYWLNV</sequence>
<dbReference type="Gene3D" id="2.60.40.1190">
    <property type="match status" value="1"/>
</dbReference>
<protein>
    <recommendedName>
        <fullName evidence="1">DUF5916 domain-containing protein</fullName>
    </recommendedName>
</protein>
<dbReference type="SUPFAM" id="SSF49344">
    <property type="entry name" value="CBD9-like"/>
    <property type="match status" value="1"/>
</dbReference>
<dbReference type="CDD" id="cd09618">
    <property type="entry name" value="CBM9_like_2"/>
    <property type="match status" value="1"/>
</dbReference>
<evidence type="ECO:0000259" key="1">
    <source>
        <dbReference type="Pfam" id="PF19313"/>
    </source>
</evidence>
<organism evidence="2 3">
    <name type="scientific">Nitritalea halalkaliphila LW7</name>
    <dbReference type="NCBI Taxonomy" id="1189621"/>
    <lineage>
        <taxon>Bacteria</taxon>
        <taxon>Pseudomonadati</taxon>
        <taxon>Bacteroidota</taxon>
        <taxon>Cytophagia</taxon>
        <taxon>Cytophagales</taxon>
        <taxon>Cyclobacteriaceae</taxon>
        <taxon>Nitritalea</taxon>
    </lineage>
</organism>
<dbReference type="Proteomes" id="UP000005551">
    <property type="component" value="Unassembled WGS sequence"/>
</dbReference>
<feature type="domain" description="DUF5916" evidence="1">
    <location>
        <begin position="258"/>
        <end position="362"/>
    </location>
</feature>
<dbReference type="InterPro" id="IPR045670">
    <property type="entry name" value="DUF5916"/>
</dbReference>
<keyword evidence="3" id="KW-1185">Reference proteome</keyword>
<dbReference type="STRING" id="1189621.A3SI_04107"/>
<evidence type="ECO:0000313" key="2">
    <source>
        <dbReference type="EMBL" id="EIM78304.1"/>
    </source>
</evidence>
<proteinExistence type="predicted"/>
<dbReference type="PATRIC" id="fig|1189621.3.peg.853"/>
<comment type="caution">
    <text evidence="2">The sequence shown here is derived from an EMBL/GenBank/DDBJ whole genome shotgun (WGS) entry which is preliminary data.</text>
</comment>
<evidence type="ECO:0000313" key="3">
    <source>
        <dbReference type="Proteomes" id="UP000005551"/>
    </source>
</evidence>
<dbReference type="RefSeq" id="WP_009053635.1">
    <property type="nucleotide sequence ID" value="NZ_AJYA01000008.1"/>
</dbReference>
<dbReference type="EMBL" id="AJYA01000008">
    <property type="protein sequence ID" value="EIM78304.1"/>
    <property type="molecule type" value="Genomic_DNA"/>
</dbReference>
<accession>I5C902</accession>
<dbReference type="Pfam" id="PF19313">
    <property type="entry name" value="DUF5916"/>
    <property type="match status" value="1"/>
</dbReference>
<gene>
    <name evidence="2" type="ORF">A3SI_04107</name>
</gene>